<evidence type="ECO:0000256" key="4">
    <source>
        <dbReference type="ARBA" id="ARBA00023002"/>
    </source>
</evidence>
<comment type="similarity">
    <text evidence="1">Belongs to the multicopper oxidase family.</text>
</comment>
<dbReference type="PANTHER" id="PTHR11709:SF361">
    <property type="entry name" value="IRON TRANSPORT MULTICOPPER OXIDASE FET3"/>
    <property type="match status" value="1"/>
</dbReference>
<feature type="chain" id="PRO_5041908792" description="Laccase" evidence="8">
    <location>
        <begin position="17"/>
        <end position="568"/>
    </location>
</feature>
<keyword evidence="6" id="KW-0325">Glycoprotein</keyword>
<evidence type="ECO:0000259" key="10">
    <source>
        <dbReference type="Pfam" id="PF07731"/>
    </source>
</evidence>
<evidence type="ECO:0000313" key="12">
    <source>
        <dbReference type="EMBL" id="WFD24230.1"/>
    </source>
</evidence>
<evidence type="ECO:0000256" key="7">
    <source>
        <dbReference type="SAM" id="MobiDB-lite"/>
    </source>
</evidence>
<evidence type="ECO:0000256" key="1">
    <source>
        <dbReference type="ARBA" id="ARBA00010609"/>
    </source>
</evidence>
<accession>A0AAF0EGJ6</accession>
<dbReference type="Gene3D" id="2.60.40.420">
    <property type="entry name" value="Cupredoxins - blue copper proteins"/>
    <property type="match status" value="3"/>
</dbReference>
<dbReference type="Pfam" id="PF07732">
    <property type="entry name" value="Cu-oxidase_3"/>
    <property type="match status" value="1"/>
</dbReference>
<keyword evidence="13" id="KW-1185">Reference proteome</keyword>
<dbReference type="InterPro" id="IPR008972">
    <property type="entry name" value="Cupredoxin"/>
</dbReference>
<protein>
    <recommendedName>
        <fullName evidence="14">Laccase</fullName>
    </recommendedName>
</protein>
<keyword evidence="2" id="KW-0479">Metal-binding</keyword>
<dbReference type="AlphaFoldDB" id="A0AAF0EGJ6"/>
<dbReference type="EMBL" id="CP119904">
    <property type="protein sequence ID" value="WFD24230.1"/>
    <property type="molecule type" value="Genomic_DNA"/>
</dbReference>
<proteinExistence type="inferred from homology"/>
<organism evidence="12 13">
    <name type="scientific">Malassezia equina</name>
    <dbReference type="NCBI Taxonomy" id="1381935"/>
    <lineage>
        <taxon>Eukaryota</taxon>
        <taxon>Fungi</taxon>
        <taxon>Dikarya</taxon>
        <taxon>Basidiomycota</taxon>
        <taxon>Ustilaginomycotina</taxon>
        <taxon>Malasseziomycetes</taxon>
        <taxon>Malasseziales</taxon>
        <taxon>Malasseziaceae</taxon>
        <taxon>Malassezia</taxon>
    </lineage>
</organism>
<dbReference type="Pfam" id="PF00394">
    <property type="entry name" value="Cu-oxidase"/>
    <property type="match status" value="1"/>
</dbReference>
<dbReference type="GO" id="GO:0010106">
    <property type="term" value="P:cellular response to iron ion starvation"/>
    <property type="evidence" value="ECO:0007669"/>
    <property type="project" value="TreeGrafter"/>
</dbReference>
<dbReference type="GO" id="GO:0033215">
    <property type="term" value="P:reductive iron assimilation"/>
    <property type="evidence" value="ECO:0007669"/>
    <property type="project" value="TreeGrafter"/>
</dbReference>
<evidence type="ECO:0000256" key="2">
    <source>
        <dbReference type="ARBA" id="ARBA00022723"/>
    </source>
</evidence>
<evidence type="ECO:0000259" key="9">
    <source>
        <dbReference type="Pfam" id="PF00394"/>
    </source>
</evidence>
<dbReference type="SUPFAM" id="SSF49503">
    <property type="entry name" value="Cupredoxins"/>
    <property type="match status" value="3"/>
</dbReference>
<dbReference type="GO" id="GO:0005507">
    <property type="term" value="F:copper ion binding"/>
    <property type="evidence" value="ECO:0007669"/>
    <property type="project" value="InterPro"/>
</dbReference>
<dbReference type="Pfam" id="PF07731">
    <property type="entry name" value="Cu-oxidase_2"/>
    <property type="match status" value="1"/>
</dbReference>
<feature type="compositionally biased region" description="Basic and acidic residues" evidence="7">
    <location>
        <begin position="451"/>
        <end position="460"/>
    </location>
</feature>
<dbReference type="InterPro" id="IPR045087">
    <property type="entry name" value="Cu-oxidase_fam"/>
</dbReference>
<keyword evidence="4" id="KW-0560">Oxidoreductase</keyword>
<name>A0AAF0EGJ6_9BASI</name>
<dbReference type="InterPro" id="IPR011707">
    <property type="entry name" value="Cu-oxidase-like_N"/>
</dbReference>
<dbReference type="GO" id="GO:0033573">
    <property type="term" value="C:high-affinity iron permease complex"/>
    <property type="evidence" value="ECO:0007669"/>
    <property type="project" value="TreeGrafter"/>
</dbReference>
<evidence type="ECO:0000259" key="11">
    <source>
        <dbReference type="Pfam" id="PF07732"/>
    </source>
</evidence>
<dbReference type="InterPro" id="IPR002355">
    <property type="entry name" value="Cu_oxidase_Cu_BS"/>
</dbReference>
<feature type="compositionally biased region" description="Basic and acidic residues" evidence="7">
    <location>
        <begin position="466"/>
        <end position="476"/>
    </location>
</feature>
<feature type="domain" description="Plastocyanin-like" evidence="10">
    <location>
        <begin position="387"/>
        <end position="519"/>
    </location>
</feature>
<dbReference type="PROSITE" id="PS00080">
    <property type="entry name" value="MULTICOPPER_OXIDASE2"/>
    <property type="match status" value="1"/>
</dbReference>
<dbReference type="Proteomes" id="UP001214415">
    <property type="component" value="Chromosome 5"/>
</dbReference>
<keyword evidence="3 8" id="KW-0732">Signal</keyword>
<evidence type="ECO:0000256" key="6">
    <source>
        <dbReference type="ARBA" id="ARBA00023180"/>
    </source>
</evidence>
<evidence type="ECO:0000256" key="3">
    <source>
        <dbReference type="ARBA" id="ARBA00022729"/>
    </source>
</evidence>
<dbReference type="CDD" id="cd13877">
    <property type="entry name" value="CuRO_2_Fet3p_like"/>
    <property type="match status" value="1"/>
</dbReference>
<sequence length="568" mass="63160">MKVALAFLGFAALAQGASVTKNWHVGWVHNVNPDGLHSRRGIALNGQFPPQALSVNSNDYVAINFTNSFGDGSPSSLHGHGIFYNNTNYYDGAAGIVQCPVPDGQSFHYELLNSPKTPASAEKQIGTYWLHGHYKGQYIDGLRLPFVIHNADGETYEYDDDYTVALSDWYHHVHADVLKNKYLKPNGTYPTPDAGLLYFVHTRVNQTAKNLDGFNENATLPFEPGKTYRIRVVNMSSASLFNFWIEGHDMKIIEVDGVDVHPFPVDQLQVSIGQRYSVLVKSHNTTEHNWKIHANLVPDMFDMYKPTDPIKLNITSTLSYGNPHAEMGVGRCTVDSYELFDDTQLQPVKEVPMVEPDMSINRIATLPPYADDVHRGTFDNKTFVTPLTPTMLSMMSEPVSYKMNPATYGPNSNAVVAPHLQMIELVIPNFSKSKHPMHLHGAKFQVVNRVSDLRSKDPKKNPPLKEGQKNPLRRDTVVLPPGGSVTIRFRADNPGAWFLHCHMDWHLDAGMAMVVVQAPNVAAKRLQIPSYVTEQCKMQHMPISGNAGGIPNSTIQFGKLTPAPSPLP</sequence>
<evidence type="ECO:0000313" key="13">
    <source>
        <dbReference type="Proteomes" id="UP001214415"/>
    </source>
</evidence>
<feature type="domain" description="Plastocyanin-like" evidence="9">
    <location>
        <begin position="160"/>
        <end position="321"/>
    </location>
</feature>
<evidence type="ECO:0000256" key="8">
    <source>
        <dbReference type="SAM" id="SignalP"/>
    </source>
</evidence>
<keyword evidence="5" id="KW-0186">Copper</keyword>
<evidence type="ECO:0000256" key="5">
    <source>
        <dbReference type="ARBA" id="ARBA00023008"/>
    </source>
</evidence>
<dbReference type="PANTHER" id="PTHR11709">
    <property type="entry name" value="MULTI-COPPER OXIDASE"/>
    <property type="match status" value="1"/>
</dbReference>
<dbReference type="InterPro" id="IPR001117">
    <property type="entry name" value="Cu-oxidase_2nd"/>
</dbReference>
<feature type="region of interest" description="Disordered" evidence="7">
    <location>
        <begin position="450"/>
        <end position="477"/>
    </location>
</feature>
<dbReference type="InterPro" id="IPR044130">
    <property type="entry name" value="CuRO_2_Fet3-like"/>
</dbReference>
<evidence type="ECO:0008006" key="14">
    <source>
        <dbReference type="Google" id="ProtNLM"/>
    </source>
</evidence>
<gene>
    <name evidence="12" type="ORF">MEQU1_002927</name>
</gene>
<feature type="domain" description="Plastocyanin-like" evidence="11">
    <location>
        <begin position="30"/>
        <end position="151"/>
    </location>
</feature>
<reference evidence="12" key="1">
    <citation type="submission" date="2023-03" db="EMBL/GenBank/DDBJ databases">
        <title>Mating type loci evolution in Malassezia.</title>
        <authorList>
            <person name="Coelho M.A."/>
        </authorList>
    </citation>
    <scope>NUCLEOTIDE SEQUENCE</scope>
    <source>
        <strain evidence="12">CBS 12830</strain>
    </source>
</reference>
<dbReference type="InterPro" id="IPR011706">
    <property type="entry name" value="Cu-oxidase_C"/>
</dbReference>
<feature type="signal peptide" evidence="8">
    <location>
        <begin position="1"/>
        <end position="16"/>
    </location>
</feature>
<dbReference type="GO" id="GO:0004322">
    <property type="term" value="F:ferroxidase activity"/>
    <property type="evidence" value="ECO:0007669"/>
    <property type="project" value="TreeGrafter"/>
</dbReference>
<dbReference type="PROSITE" id="PS00079">
    <property type="entry name" value="MULTICOPPER_OXIDASE1"/>
    <property type="match status" value="1"/>
</dbReference>
<dbReference type="InterPro" id="IPR033138">
    <property type="entry name" value="Cu_oxidase_CS"/>
</dbReference>